<proteinExistence type="predicted"/>
<dbReference type="PANTHER" id="PTHR46376:SF1">
    <property type="entry name" value="LEUCINE-ZIPPER-LIKE TRANSCRIPTIONAL REGULATOR 1"/>
    <property type="match status" value="1"/>
</dbReference>
<gene>
    <name evidence="3" type="ORF">SDC9_30746</name>
</gene>
<dbReference type="SUPFAM" id="SSF49265">
    <property type="entry name" value="Fibronectin type III"/>
    <property type="match status" value="2"/>
</dbReference>
<keyword evidence="1" id="KW-0880">Kelch repeat</keyword>
<dbReference type="PANTHER" id="PTHR46376">
    <property type="entry name" value="LEUCINE-ZIPPER-LIKE TRANSCRIPTIONAL REGULATOR 1"/>
    <property type="match status" value="1"/>
</dbReference>
<dbReference type="InterPro" id="IPR006652">
    <property type="entry name" value="Kelch_1"/>
</dbReference>
<evidence type="ECO:0000313" key="3">
    <source>
        <dbReference type="EMBL" id="MPL84781.1"/>
    </source>
</evidence>
<dbReference type="PROSITE" id="PS51257">
    <property type="entry name" value="PROKAR_LIPOPROTEIN"/>
    <property type="match status" value="1"/>
</dbReference>
<sequence length="713" mass="77510">MDTTSKLYTRLFLSFLIGLFIFQSCMDDPSITGEIFNARTPEVETSSVESYSATTITVSGAVLQANGAEVTERGICWGTSSPVSAVNKVPAGNGLGSFTAEVKGLSANKTYYLRAYAINAKGTAYGQERTVVTTEGLGVVATLFPDQINATSAVSGGIIEVKGPEEIVSRGLCYGTEPNPTIENSVVESITNTDSFSCKLTSLKPLTKYYVRAFVTNIVGTYYGSSETFVTTSGKPSIAPLKLLQVRMFEADLESEVISEGDATVTARGICFSESASVSVNNDSVFVGTGIGKFSATIKNLKTNTTYYARSFAVNSFGIQYSNTIQFTTQNALPIVETSMVTDIKDGKVKVGGTVVDMGYSEIIARGICWSFSNEPTIQDNVLNFTPGTGVFTGYLEKLIPDTTYNIRAFATNSIGTSYGSIITFPTPKAFTVMADFENTLLSGAAAFSALNRAYFVGGDEGRLYTNNVLEFDPISNFWRPRLDYPLGGRKFMTAFSTDQTAYLLGGLVNPGVPTTEFYKFKVILNEWVALPLFPGTARWSAKATVQSTGSVTYGYVIGGRTTNSILNEVWRYNTIQEEWLQIENFPISQYGGIVLSKNDTIFAGLGQTSESTSTKTLWISSGDISTWKEETEIPKLAGTISSGAILNDCLYVIDSNNRIWEYNIKQKVWTLKNTLEGPLNGGHSMLMLNSSIYIGMSFYSPLMIKYDPAWDN</sequence>
<dbReference type="InterPro" id="IPR015915">
    <property type="entry name" value="Kelch-typ_b-propeller"/>
</dbReference>
<accession>A0A644V0U0</accession>
<evidence type="ECO:0000256" key="1">
    <source>
        <dbReference type="ARBA" id="ARBA00022441"/>
    </source>
</evidence>
<dbReference type="Gene3D" id="2.60.40.10">
    <property type="entry name" value="Immunoglobulins"/>
    <property type="match status" value="1"/>
</dbReference>
<organism evidence="3">
    <name type="scientific">bioreactor metagenome</name>
    <dbReference type="NCBI Taxonomy" id="1076179"/>
    <lineage>
        <taxon>unclassified sequences</taxon>
        <taxon>metagenomes</taxon>
        <taxon>ecological metagenomes</taxon>
    </lineage>
</organism>
<name>A0A644V0U0_9ZZZZ</name>
<protein>
    <recommendedName>
        <fullName evidence="4">Fibronectin type-III domain-containing protein</fullName>
    </recommendedName>
</protein>
<dbReference type="SUPFAM" id="SSF117281">
    <property type="entry name" value="Kelch motif"/>
    <property type="match status" value="1"/>
</dbReference>
<dbReference type="Pfam" id="PF01344">
    <property type="entry name" value="Kelch_1"/>
    <property type="match status" value="1"/>
</dbReference>
<comment type="caution">
    <text evidence="3">The sequence shown here is derived from an EMBL/GenBank/DDBJ whole genome shotgun (WGS) entry which is preliminary data.</text>
</comment>
<dbReference type="EMBL" id="VSSQ01000194">
    <property type="protein sequence ID" value="MPL84781.1"/>
    <property type="molecule type" value="Genomic_DNA"/>
</dbReference>
<dbReference type="Gene3D" id="2.120.10.80">
    <property type="entry name" value="Kelch-type beta propeller"/>
    <property type="match status" value="2"/>
</dbReference>
<evidence type="ECO:0008006" key="4">
    <source>
        <dbReference type="Google" id="ProtNLM"/>
    </source>
</evidence>
<dbReference type="InterPro" id="IPR013783">
    <property type="entry name" value="Ig-like_fold"/>
</dbReference>
<dbReference type="InterPro" id="IPR051568">
    <property type="entry name" value="LZTR1/Attractin"/>
</dbReference>
<evidence type="ECO:0000256" key="2">
    <source>
        <dbReference type="ARBA" id="ARBA00022737"/>
    </source>
</evidence>
<dbReference type="InterPro" id="IPR036116">
    <property type="entry name" value="FN3_sf"/>
</dbReference>
<dbReference type="AlphaFoldDB" id="A0A644V0U0"/>
<dbReference type="GO" id="GO:0005794">
    <property type="term" value="C:Golgi apparatus"/>
    <property type="evidence" value="ECO:0007669"/>
    <property type="project" value="TreeGrafter"/>
</dbReference>
<keyword evidence="2" id="KW-0677">Repeat</keyword>
<reference evidence="3" key="1">
    <citation type="submission" date="2019-08" db="EMBL/GenBank/DDBJ databases">
        <authorList>
            <person name="Kucharzyk K."/>
            <person name="Murdoch R.W."/>
            <person name="Higgins S."/>
            <person name="Loffler F."/>
        </authorList>
    </citation>
    <scope>NUCLEOTIDE SEQUENCE</scope>
</reference>